<gene>
    <name evidence="6" type="primary">LIF</name>
</gene>
<dbReference type="GO" id="GO:0005146">
    <property type="term" value="F:leukemia inhibitory factor receptor binding"/>
    <property type="evidence" value="ECO:0007669"/>
    <property type="project" value="InterPro"/>
</dbReference>
<dbReference type="GO" id="GO:0006955">
    <property type="term" value="P:immune response"/>
    <property type="evidence" value="ECO:0007669"/>
    <property type="project" value="InterPro"/>
</dbReference>
<evidence type="ECO:0000256" key="2">
    <source>
        <dbReference type="ARBA" id="ARBA00016836"/>
    </source>
</evidence>
<dbReference type="PANTHER" id="PTHR10633">
    <property type="entry name" value="LEUKEMIA INHIBITORY FACTOR"/>
    <property type="match status" value="1"/>
</dbReference>
<organism evidence="6 7">
    <name type="scientific">Varanus komodoensis</name>
    <name type="common">Komodo dragon</name>
    <dbReference type="NCBI Taxonomy" id="61221"/>
    <lineage>
        <taxon>Eukaryota</taxon>
        <taxon>Metazoa</taxon>
        <taxon>Chordata</taxon>
        <taxon>Craniata</taxon>
        <taxon>Vertebrata</taxon>
        <taxon>Euteleostomi</taxon>
        <taxon>Lepidosauria</taxon>
        <taxon>Squamata</taxon>
        <taxon>Bifurcata</taxon>
        <taxon>Unidentata</taxon>
        <taxon>Episquamata</taxon>
        <taxon>Toxicofera</taxon>
        <taxon>Anguimorpha</taxon>
        <taxon>Paleoanguimorpha</taxon>
        <taxon>Varanoidea</taxon>
        <taxon>Varanidae</taxon>
        <taxon>Varanus</taxon>
    </lineage>
</organism>
<keyword evidence="7" id="KW-1185">Reference proteome</keyword>
<sequence>MWQVQAMAEEPEFCSLGMMGHANQSIWKAAHQGVVSLLLAVHCRLVSGKALLRSRRSSMCQNIRPCSNQTRVLHQIQCQVASLNASAQELFEVYLKHQGNPFTNKEELNVFCQPDRSFPSFDNRTSEEKEKLIALYKICAFFNASLGNITKDQRELGNDKEDLLKLLRNTTNTTRGLLANLTCLLCAKYKVSHVDVTYGHSSGTNNFAKKQQGCQVLRKYAEVIPLVALGLGKCNA</sequence>
<keyword evidence="3" id="KW-0202">Cytokine</keyword>
<dbReference type="SUPFAM" id="SSF47266">
    <property type="entry name" value="4-helical cytokines"/>
    <property type="match status" value="1"/>
</dbReference>
<proteinExistence type="predicted"/>
<dbReference type="Ensembl" id="ENSVKKT00000009096.1">
    <property type="protein sequence ID" value="ENSVKKP00000008870.1"/>
    <property type="gene ID" value="ENSVKKG00000006303.1"/>
</dbReference>
<dbReference type="GO" id="GO:0005615">
    <property type="term" value="C:extracellular space"/>
    <property type="evidence" value="ECO:0007669"/>
    <property type="project" value="UniProtKB-KW"/>
</dbReference>
<dbReference type="GO" id="GO:0005125">
    <property type="term" value="F:cytokine activity"/>
    <property type="evidence" value="ECO:0007669"/>
    <property type="project" value="UniProtKB-KW"/>
</dbReference>
<evidence type="ECO:0000256" key="3">
    <source>
        <dbReference type="ARBA" id="ARBA00022514"/>
    </source>
</evidence>
<reference evidence="6" key="1">
    <citation type="submission" date="2025-08" db="UniProtKB">
        <authorList>
            <consortium name="Ensembl"/>
        </authorList>
    </citation>
    <scope>IDENTIFICATION</scope>
</reference>
<dbReference type="GO" id="GO:0045595">
    <property type="term" value="P:regulation of cell differentiation"/>
    <property type="evidence" value="ECO:0007669"/>
    <property type="project" value="TreeGrafter"/>
</dbReference>
<dbReference type="Gene3D" id="1.20.1250.10">
    <property type="match status" value="1"/>
</dbReference>
<evidence type="ECO:0000256" key="1">
    <source>
        <dbReference type="ARBA" id="ARBA00004613"/>
    </source>
</evidence>
<evidence type="ECO:0000313" key="7">
    <source>
        <dbReference type="Proteomes" id="UP000694545"/>
    </source>
</evidence>
<dbReference type="Proteomes" id="UP000694545">
    <property type="component" value="Unplaced"/>
</dbReference>
<accession>A0A8D2J7T6</accession>
<evidence type="ECO:0000313" key="6">
    <source>
        <dbReference type="Ensembl" id="ENSVKKP00000008870.1"/>
    </source>
</evidence>
<comment type="subcellular location">
    <subcellularLocation>
        <location evidence="1">Secreted</location>
    </subcellularLocation>
</comment>
<dbReference type="InterPro" id="IPR009079">
    <property type="entry name" value="4_helix_cytokine-like_core"/>
</dbReference>
<dbReference type="PANTHER" id="PTHR10633:SF0">
    <property type="entry name" value="LEUKEMIA INHIBITORY FACTOR"/>
    <property type="match status" value="1"/>
</dbReference>
<comment type="function">
    <text evidence="5">LIF has the capacity to induce terminal differentiation in leukemic cells. Its activities include the induction of hematopoietic differentiation in normal and myeloid leukemia cells, the induction of neuronal cell differentiation, and the stimulation of acute-phase protein synthesis in hepatocytes.</text>
</comment>
<dbReference type="PRINTS" id="PR01883">
    <property type="entry name" value="LEUKAEMIAIF"/>
</dbReference>
<dbReference type="InterPro" id="IPR003624">
    <property type="entry name" value="Leukemia_IF"/>
</dbReference>
<dbReference type="SMART" id="SM00080">
    <property type="entry name" value="LIF_OSM"/>
    <property type="match status" value="1"/>
</dbReference>
<evidence type="ECO:0000256" key="5">
    <source>
        <dbReference type="ARBA" id="ARBA00024822"/>
    </source>
</evidence>
<protein>
    <recommendedName>
        <fullName evidence="2">Leukemia inhibitory factor</fullName>
    </recommendedName>
</protein>
<dbReference type="InterPro" id="IPR001581">
    <property type="entry name" value="Leukemia_IF/oncostatin"/>
</dbReference>
<dbReference type="Pfam" id="PF01291">
    <property type="entry name" value="LIF_OSM"/>
    <property type="match status" value="1"/>
</dbReference>
<evidence type="ECO:0000256" key="4">
    <source>
        <dbReference type="ARBA" id="ARBA00022525"/>
    </source>
</evidence>
<dbReference type="GO" id="GO:0008284">
    <property type="term" value="P:positive regulation of cell population proliferation"/>
    <property type="evidence" value="ECO:0007669"/>
    <property type="project" value="TreeGrafter"/>
</dbReference>
<dbReference type="AlphaFoldDB" id="A0A8D2J7T6"/>
<reference evidence="6" key="2">
    <citation type="submission" date="2025-09" db="UniProtKB">
        <authorList>
            <consortium name="Ensembl"/>
        </authorList>
    </citation>
    <scope>IDENTIFICATION</scope>
</reference>
<dbReference type="GO" id="GO:0048861">
    <property type="term" value="P:leukemia inhibitory factor signaling pathway"/>
    <property type="evidence" value="ECO:0007669"/>
    <property type="project" value="TreeGrafter"/>
</dbReference>
<keyword evidence="4" id="KW-0964">Secreted</keyword>
<dbReference type="GO" id="GO:0008083">
    <property type="term" value="F:growth factor activity"/>
    <property type="evidence" value="ECO:0007669"/>
    <property type="project" value="TreeGrafter"/>
</dbReference>
<name>A0A8D2J7T6_VARKO</name>